<keyword evidence="2" id="KW-1185">Reference proteome</keyword>
<accession>A0A9P0JLQ6</accession>
<proteinExistence type="predicted"/>
<sequence length="35" mass="4028">MLMKFKNKITTTTRTKNLLASERSCGLRLDKGKRS</sequence>
<evidence type="ECO:0000313" key="2">
    <source>
        <dbReference type="Proteomes" id="UP001152888"/>
    </source>
</evidence>
<name>A0A9P0JLQ6_ACAOB</name>
<dbReference type="Proteomes" id="UP001152888">
    <property type="component" value="Unassembled WGS sequence"/>
</dbReference>
<gene>
    <name evidence="1" type="ORF">ACAOBT_LOCUS83</name>
</gene>
<dbReference type="EMBL" id="CAKOFQ010006651">
    <property type="protein sequence ID" value="CAH1953513.1"/>
    <property type="molecule type" value="Genomic_DNA"/>
</dbReference>
<dbReference type="AlphaFoldDB" id="A0A9P0JLQ6"/>
<protein>
    <submittedName>
        <fullName evidence="1">Uncharacterized protein</fullName>
    </submittedName>
</protein>
<organism evidence="1 2">
    <name type="scientific">Acanthoscelides obtectus</name>
    <name type="common">Bean weevil</name>
    <name type="synonym">Bruchus obtectus</name>
    <dbReference type="NCBI Taxonomy" id="200917"/>
    <lineage>
        <taxon>Eukaryota</taxon>
        <taxon>Metazoa</taxon>
        <taxon>Ecdysozoa</taxon>
        <taxon>Arthropoda</taxon>
        <taxon>Hexapoda</taxon>
        <taxon>Insecta</taxon>
        <taxon>Pterygota</taxon>
        <taxon>Neoptera</taxon>
        <taxon>Endopterygota</taxon>
        <taxon>Coleoptera</taxon>
        <taxon>Polyphaga</taxon>
        <taxon>Cucujiformia</taxon>
        <taxon>Chrysomeloidea</taxon>
        <taxon>Chrysomelidae</taxon>
        <taxon>Bruchinae</taxon>
        <taxon>Bruchini</taxon>
        <taxon>Acanthoscelides</taxon>
    </lineage>
</organism>
<comment type="caution">
    <text evidence="1">The sequence shown here is derived from an EMBL/GenBank/DDBJ whole genome shotgun (WGS) entry which is preliminary data.</text>
</comment>
<reference evidence="1" key="1">
    <citation type="submission" date="2022-03" db="EMBL/GenBank/DDBJ databases">
        <authorList>
            <person name="Sayadi A."/>
        </authorList>
    </citation>
    <scope>NUCLEOTIDE SEQUENCE</scope>
</reference>
<evidence type="ECO:0000313" key="1">
    <source>
        <dbReference type="EMBL" id="CAH1953513.1"/>
    </source>
</evidence>